<dbReference type="OrthoDB" id="11472at2157"/>
<comment type="caution">
    <text evidence="3">The sequence shown here is derived from an EMBL/GenBank/DDBJ whole genome shotgun (WGS) entry which is preliminary data.</text>
</comment>
<gene>
    <name evidence="3" type="ORF">GRX01_00375</name>
</gene>
<evidence type="ECO:0000313" key="4">
    <source>
        <dbReference type="Proteomes" id="UP000437065"/>
    </source>
</evidence>
<dbReference type="InterPro" id="IPR036987">
    <property type="entry name" value="SRA-YDG_sf"/>
</dbReference>
<organism evidence="3 4">
    <name type="scientific">Halobaculum saliterrae</name>
    <dbReference type="NCBI Taxonomy" id="2073113"/>
    <lineage>
        <taxon>Archaea</taxon>
        <taxon>Methanobacteriati</taxon>
        <taxon>Methanobacteriota</taxon>
        <taxon>Stenosarchaea group</taxon>
        <taxon>Halobacteria</taxon>
        <taxon>Halobacteriales</taxon>
        <taxon>Haloferacaceae</taxon>
        <taxon>Halobaculum</taxon>
    </lineage>
</organism>
<keyword evidence="3" id="KW-0378">Hydrolase</keyword>
<name>A0A6B0SN74_9EURY</name>
<dbReference type="Pfam" id="PF13391">
    <property type="entry name" value="HNH_2"/>
    <property type="match status" value="1"/>
</dbReference>
<evidence type="ECO:0000259" key="1">
    <source>
        <dbReference type="Pfam" id="PF02182"/>
    </source>
</evidence>
<proteinExistence type="predicted"/>
<accession>A0A6B0SN74</accession>
<evidence type="ECO:0000259" key="2">
    <source>
        <dbReference type="Pfam" id="PF13391"/>
    </source>
</evidence>
<dbReference type="RefSeq" id="WP_159662291.1">
    <property type="nucleotide sequence ID" value="NZ_WUUS01000001.1"/>
</dbReference>
<evidence type="ECO:0000313" key="3">
    <source>
        <dbReference type="EMBL" id="MXR39817.1"/>
    </source>
</evidence>
<dbReference type="Gene3D" id="1.10.30.50">
    <property type="match status" value="1"/>
</dbReference>
<dbReference type="AlphaFoldDB" id="A0A6B0SN74"/>
<dbReference type="Pfam" id="PF02182">
    <property type="entry name" value="SAD_SRA"/>
    <property type="match status" value="1"/>
</dbReference>
<feature type="domain" description="HNH nuclease" evidence="2">
    <location>
        <begin position="195"/>
        <end position="248"/>
    </location>
</feature>
<feature type="domain" description="YDG" evidence="1">
    <location>
        <begin position="29"/>
        <end position="142"/>
    </location>
</feature>
<dbReference type="InterPro" id="IPR003105">
    <property type="entry name" value="SRA_YDG"/>
</dbReference>
<keyword evidence="4" id="KW-1185">Reference proteome</keyword>
<keyword evidence="3" id="KW-0255">Endonuclease</keyword>
<reference evidence="3 4" key="1">
    <citation type="submission" date="2019-12" db="EMBL/GenBank/DDBJ databases">
        <title>Isolation and characterization of three novel carbon monoxide-oxidizing members of Halobacteria from salione crusts and soils.</title>
        <authorList>
            <person name="Myers M.R."/>
            <person name="King G.M."/>
        </authorList>
    </citation>
    <scope>NUCLEOTIDE SEQUENCE [LARGE SCALE GENOMIC DNA]</scope>
    <source>
        <strain evidence="3 4">WSA2</strain>
    </source>
</reference>
<dbReference type="Proteomes" id="UP000437065">
    <property type="component" value="Unassembled WGS sequence"/>
</dbReference>
<sequence>MSSRGPIRDLAIGEVLTQEEVESVFDTKFGYQFKGITYRNPSAGRYVIINANEGAIYKDEFTSETELTYDGEGEPEKGDQMLTNANRAMVEAEHEEIPIYLFTSEDGLDEYEYEGLVEVTDARYENELSEDRMKYKFDLQKLGLATWDEYLAAATEVKEDSEEPLIEKPEREDSSQLKRSAAFKRKVRSAYDYSCAICGSERRSPIGNPEIEAAHIYPKSKGGRDVASNGIGLCKLHHWAFDVGWFAISDDYEVIVGDSEEIATPDEVLEFEGKNIEVPSEANKSPGELFLREHRKLHGFE</sequence>
<dbReference type="CDD" id="cd00085">
    <property type="entry name" value="HNHc"/>
    <property type="match status" value="1"/>
</dbReference>
<dbReference type="GO" id="GO:0004519">
    <property type="term" value="F:endonuclease activity"/>
    <property type="evidence" value="ECO:0007669"/>
    <property type="project" value="UniProtKB-KW"/>
</dbReference>
<protein>
    <submittedName>
        <fullName evidence="3">Restriction endonuclease</fullName>
    </submittedName>
</protein>
<dbReference type="InterPro" id="IPR003615">
    <property type="entry name" value="HNH_nuc"/>
</dbReference>
<keyword evidence="3" id="KW-0540">Nuclease</keyword>
<dbReference type="Gene3D" id="2.30.280.10">
    <property type="entry name" value="SRA-YDG"/>
    <property type="match status" value="1"/>
</dbReference>
<dbReference type="EMBL" id="WUUS01000001">
    <property type="protein sequence ID" value="MXR39817.1"/>
    <property type="molecule type" value="Genomic_DNA"/>
</dbReference>